<dbReference type="NCBIfam" id="TIGR01436">
    <property type="entry name" value="glu_cys_lig_pln"/>
    <property type="match status" value="1"/>
</dbReference>
<proteinExistence type="inferred from homology"/>
<dbReference type="PANTHER" id="PTHR34378:SF1">
    <property type="entry name" value="GLUTAMATE--CYSTEINE LIGASE, CHLOROPLASTIC"/>
    <property type="match status" value="1"/>
</dbReference>
<dbReference type="InterPro" id="IPR035434">
    <property type="entry name" value="GCL_bact_plant"/>
</dbReference>
<dbReference type="InterPro" id="IPR014746">
    <property type="entry name" value="Gln_synth/guanido_kin_cat_dom"/>
</dbReference>
<evidence type="ECO:0000313" key="13">
    <source>
        <dbReference type="Proteomes" id="UP000249082"/>
    </source>
</evidence>
<dbReference type="GO" id="GO:0005524">
    <property type="term" value="F:ATP binding"/>
    <property type="evidence" value="ECO:0007669"/>
    <property type="project" value="UniProtKB-UniRule"/>
</dbReference>
<keyword evidence="6 10" id="KW-0547">Nucleotide-binding</keyword>
<organism evidence="12 13">
    <name type="scientific">Novosphingobium pentaromativorans</name>
    <dbReference type="NCBI Taxonomy" id="205844"/>
    <lineage>
        <taxon>Bacteria</taxon>
        <taxon>Pseudomonadati</taxon>
        <taxon>Pseudomonadota</taxon>
        <taxon>Alphaproteobacteria</taxon>
        <taxon>Sphingomonadales</taxon>
        <taxon>Sphingomonadaceae</taxon>
        <taxon>Novosphingobium</taxon>
    </lineage>
</organism>
<evidence type="ECO:0000256" key="3">
    <source>
        <dbReference type="ARBA" id="ARBA00011153"/>
    </source>
</evidence>
<evidence type="ECO:0000256" key="4">
    <source>
        <dbReference type="ARBA" id="ARBA00022598"/>
    </source>
</evidence>
<comment type="pathway">
    <text evidence="1">Sulfur metabolism; glutathione biosynthesis; glutathione from L-cysteine and L-glutamate: step 1/2.</text>
</comment>
<comment type="similarity">
    <text evidence="2">Belongs to the carboxylate-amine ligase family. Glutamate--cysteine ligase type 2 subfamily.</text>
</comment>
<evidence type="ECO:0000256" key="9">
    <source>
        <dbReference type="ARBA" id="ARBA00023157"/>
    </source>
</evidence>
<sequence length="457" mass="50605">MSTREVSDREDPVIESLDQLAAPMAAGEKPREAWRIGTEHEKFVYDTADHHAPSYDEQGGIRDLLNALTQFGWQPIIEGDNVIALKGSDGNVSLEPAGQLELSGAPLENLHQTCAETGRHLAQVKTIGDHIGKAYLGLGMWPDKTRADLPIMPKGRYDIMLRHMPRVGTMGLDMMLRTCTIQVNLDYSSEADMVKKFRTSLALQPLATALFANSPFTEGKPNGYLSYRSHIWSDTDPARTGMLPFVFEDGFGYERYVDYMLDVPMYFVFRDGKYIDAAGLSFRDFLKGELSVLPGEKPRLSDWQDHLSTAFPEVRLKSFLEMRGADGGPWGRICALPAFWVGLLYDQTALDAAWDLVKDWDMEGRELLRNSVPKLALDAPLPGGGTLRDIAGEVLNISRSGLAARARLNAGGDNETGYLEPLAEIVATGKVPAQRLLDLYNGEWGGDLSKIYALKSF</sequence>
<evidence type="ECO:0000256" key="2">
    <source>
        <dbReference type="ARBA" id="ARBA00010253"/>
    </source>
</evidence>
<dbReference type="EC" id="6.3.2.2" evidence="10"/>
<evidence type="ECO:0000256" key="10">
    <source>
        <dbReference type="PIRNR" id="PIRNR017901"/>
    </source>
</evidence>
<dbReference type="GO" id="GO:0006750">
    <property type="term" value="P:glutathione biosynthetic process"/>
    <property type="evidence" value="ECO:0007669"/>
    <property type="project" value="UniProtKB-UniRule"/>
</dbReference>
<dbReference type="EMBL" id="QFPX01000008">
    <property type="protein sequence ID" value="PZQ54753.1"/>
    <property type="molecule type" value="Genomic_DNA"/>
</dbReference>
<evidence type="ECO:0000256" key="7">
    <source>
        <dbReference type="ARBA" id="ARBA00022840"/>
    </source>
</evidence>
<dbReference type="GO" id="GO:0004357">
    <property type="term" value="F:glutamate-cysteine ligase activity"/>
    <property type="evidence" value="ECO:0007669"/>
    <property type="project" value="UniProtKB-UniRule"/>
</dbReference>
<comment type="function">
    <text evidence="10">Catalyzes the synthesis of gamma-glutamylcysteine (gamma-GC).</text>
</comment>
<dbReference type="PANTHER" id="PTHR34378">
    <property type="entry name" value="GLUTAMATE--CYSTEINE LIGASE, CHLOROPLASTIC"/>
    <property type="match status" value="1"/>
</dbReference>
<evidence type="ECO:0000256" key="6">
    <source>
        <dbReference type="ARBA" id="ARBA00022741"/>
    </source>
</evidence>
<dbReference type="PIRSF" id="PIRSF017901">
    <property type="entry name" value="GCL"/>
    <property type="match status" value="1"/>
</dbReference>
<keyword evidence="4 10" id="KW-0436">Ligase</keyword>
<dbReference type="Proteomes" id="UP000249082">
    <property type="component" value="Unassembled WGS sequence"/>
</dbReference>
<keyword evidence="8" id="KW-0809">Transit peptide</keyword>
<feature type="disulfide bond" evidence="11">
    <location>
        <begin position="114"/>
        <end position="334"/>
    </location>
</feature>
<protein>
    <recommendedName>
        <fullName evidence="10">Glutamate--cysteine ligase</fullName>
        <ecNumber evidence="10">6.3.2.2</ecNumber>
    </recommendedName>
</protein>
<accession>A0A2W5QJ63</accession>
<dbReference type="Pfam" id="PF04107">
    <property type="entry name" value="GCS2"/>
    <property type="match status" value="1"/>
</dbReference>
<dbReference type="SUPFAM" id="SSF55931">
    <property type="entry name" value="Glutamine synthetase/guanido kinase"/>
    <property type="match status" value="1"/>
</dbReference>
<evidence type="ECO:0000256" key="8">
    <source>
        <dbReference type="ARBA" id="ARBA00022946"/>
    </source>
</evidence>
<keyword evidence="5" id="KW-0317">Glutathione biosynthesis</keyword>
<evidence type="ECO:0000313" key="12">
    <source>
        <dbReference type="EMBL" id="PZQ54753.1"/>
    </source>
</evidence>
<dbReference type="InterPro" id="IPR006336">
    <property type="entry name" value="GCS2"/>
</dbReference>
<dbReference type="Gene3D" id="3.30.590.20">
    <property type="match status" value="1"/>
</dbReference>
<comment type="subunit">
    <text evidence="3">Homodimer or monomer when oxidized or reduced, respectively.</text>
</comment>
<comment type="similarity">
    <text evidence="10">Belongs to the glutamate--cysteine ligase type 2 family. EgtA subfamily.</text>
</comment>
<name>A0A2W5QJ63_9SPHN</name>
<keyword evidence="9 11" id="KW-1015">Disulfide bond</keyword>
<reference evidence="12 13" key="1">
    <citation type="submission" date="2017-08" db="EMBL/GenBank/DDBJ databases">
        <title>Infants hospitalized years apart are colonized by the same room-sourced microbial strains.</title>
        <authorList>
            <person name="Brooks B."/>
            <person name="Olm M.R."/>
            <person name="Firek B.A."/>
            <person name="Baker R."/>
            <person name="Thomas B.C."/>
            <person name="Morowitz M.J."/>
            <person name="Banfield J.F."/>
        </authorList>
    </citation>
    <scope>NUCLEOTIDE SEQUENCE [LARGE SCALE GENOMIC DNA]</scope>
    <source>
        <strain evidence="12">S2_005_002_R2_33</strain>
    </source>
</reference>
<evidence type="ECO:0000256" key="5">
    <source>
        <dbReference type="ARBA" id="ARBA00022684"/>
    </source>
</evidence>
<evidence type="ECO:0000256" key="11">
    <source>
        <dbReference type="PIRSR" id="PIRSR017901-50"/>
    </source>
</evidence>
<evidence type="ECO:0000256" key="1">
    <source>
        <dbReference type="ARBA" id="ARBA00005006"/>
    </source>
</evidence>
<comment type="caution">
    <text evidence="12">The sequence shown here is derived from an EMBL/GenBank/DDBJ whole genome shotgun (WGS) entry which is preliminary data.</text>
</comment>
<dbReference type="AlphaFoldDB" id="A0A2W5QJ63"/>
<dbReference type="InterPro" id="IPR011556">
    <property type="entry name" value="Glut_cys_lig_pln_type"/>
</dbReference>
<keyword evidence="7 10" id="KW-0067">ATP-binding</keyword>
<comment type="catalytic activity">
    <reaction evidence="10">
        <text>L-cysteine + L-glutamate + ATP = gamma-L-glutamyl-L-cysteine + ADP + phosphate + H(+)</text>
        <dbReference type="Rhea" id="RHEA:13285"/>
        <dbReference type="ChEBI" id="CHEBI:15378"/>
        <dbReference type="ChEBI" id="CHEBI:29985"/>
        <dbReference type="ChEBI" id="CHEBI:30616"/>
        <dbReference type="ChEBI" id="CHEBI:35235"/>
        <dbReference type="ChEBI" id="CHEBI:43474"/>
        <dbReference type="ChEBI" id="CHEBI:58173"/>
        <dbReference type="ChEBI" id="CHEBI:456216"/>
        <dbReference type="EC" id="6.3.2.2"/>
    </reaction>
</comment>
<gene>
    <name evidence="12" type="ORF">DI555_12095</name>
</gene>